<evidence type="ECO:0000256" key="2">
    <source>
        <dbReference type="ARBA" id="ARBA00022723"/>
    </source>
</evidence>
<dbReference type="InterPro" id="IPR038765">
    <property type="entry name" value="Papain-like_cys_pep_sf"/>
</dbReference>
<name>A0A078AV05_STYLE</name>
<accession>A0A078AV05</accession>
<dbReference type="InterPro" id="IPR032353">
    <property type="entry name" value="AZUL"/>
</dbReference>
<feature type="compositionally biased region" description="Low complexity" evidence="4">
    <location>
        <begin position="413"/>
        <end position="446"/>
    </location>
</feature>
<comment type="similarity">
    <text evidence="1">Belongs to the transglutaminase-like superfamily. PNGase family.</text>
</comment>
<dbReference type="GO" id="GO:0046872">
    <property type="term" value="F:metal ion binding"/>
    <property type="evidence" value="ECO:0007669"/>
    <property type="project" value="UniProtKB-KW"/>
</dbReference>
<gene>
    <name evidence="6" type="primary">Contig396.g436</name>
    <name evidence="6" type="ORF">STYLEM_14157</name>
</gene>
<dbReference type="OrthoDB" id="409136at2759"/>
<dbReference type="Proteomes" id="UP000039865">
    <property type="component" value="Unassembled WGS sequence"/>
</dbReference>
<keyword evidence="3" id="KW-0862">Zinc</keyword>
<evidence type="ECO:0000256" key="4">
    <source>
        <dbReference type="SAM" id="MobiDB-lite"/>
    </source>
</evidence>
<dbReference type="Pfam" id="PF16558">
    <property type="entry name" value="AZUL"/>
    <property type="match status" value="1"/>
</dbReference>
<evidence type="ECO:0000256" key="3">
    <source>
        <dbReference type="ARBA" id="ARBA00022833"/>
    </source>
</evidence>
<dbReference type="PANTHER" id="PTHR12143">
    <property type="entry name" value="PEPTIDE N-GLYCANASE PNGASE -RELATED"/>
    <property type="match status" value="1"/>
</dbReference>
<dbReference type="AlphaFoldDB" id="A0A078AV05"/>
<proteinExistence type="inferred from homology"/>
<dbReference type="InterPro" id="IPR050883">
    <property type="entry name" value="PNGase"/>
</dbReference>
<dbReference type="SMART" id="SM00460">
    <property type="entry name" value="TGc"/>
    <property type="match status" value="1"/>
</dbReference>
<dbReference type="EMBL" id="CCKQ01013424">
    <property type="protein sequence ID" value="CDW85087.1"/>
    <property type="molecule type" value="Genomic_DNA"/>
</dbReference>
<dbReference type="Gene3D" id="2.20.25.10">
    <property type="match status" value="1"/>
</dbReference>
<evidence type="ECO:0000313" key="6">
    <source>
        <dbReference type="EMBL" id="CDW85087.1"/>
    </source>
</evidence>
<keyword evidence="7" id="KW-1185">Reference proteome</keyword>
<reference evidence="6 7" key="1">
    <citation type="submission" date="2014-06" db="EMBL/GenBank/DDBJ databases">
        <authorList>
            <person name="Swart Estienne"/>
        </authorList>
    </citation>
    <scope>NUCLEOTIDE SEQUENCE [LARGE SCALE GENOMIC DNA]</scope>
    <source>
        <strain evidence="6 7">130c</strain>
    </source>
</reference>
<protein>
    <submittedName>
        <fullName evidence="6">Peptide-n-(N-acetyl-beta-glucosaminyl)asparagine</fullName>
    </submittedName>
</protein>
<dbReference type="GO" id="GO:0006516">
    <property type="term" value="P:glycoprotein catabolic process"/>
    <property type="evidence" value="ECO:0007669"/>
    <property type="project" value="TreeGrafter"/>
</dbReference>
<dbReference type="PANTHER" id="PTHR12143:SF19">
    <property type="entry name" value="PEPTIDE-N(4)-(N-ACETYL-BETA-GLUCOSAMINYL)ASPARAGINE AMIDASE"/>
    <property type="match status" value="1"/>
</dbReference>
<dbReference type="InterPro" id="IPR002931">
    <property type="entry name" value="Transglutaminase-like"/>
</dbReference>
<feature type="region of interest" description="Disordered" evidence="4">
    <location>
        <begin position="385"/>
        <end position="464"/>
    </location>
</feature>
<evidence type="ECO:0000259" key="5">
    <source>
        <dbReference type="SMART" id="SM00460"/>
    </source>
</evidence>
<dbReference type="SUPFAM" id="SSF54001">
    <property type="entry name" value="Cysteine proteinases"/>
    <property type="match status" value="1"/>
</dbReference>
<feature type="compositionally biased region" description="Basic and acidic residues" evidence="4">
    <location>
        <begin position="449"/>
        <end position="464"/>
    </location>
</feature>
<organism evidence="6 7">
    <name type="scientific">Stylonychia lemnae</name>
    <name type="common">Ciliate</name>
    <dbReference type="NCBI Taxonomy" id="5949"/>
    <lineage>
        <taxon>Eukaryota</taxon>
        <taxon>Sar</taxon>
        <taxon>Alveolata</taxon>
        <taxon>Ciliophora</taxon>
        <taxon>Intramacronucleata</taxon>
        <taxon>Spirotrichea</taxon>
        <taxon>Stichotrichia</taxon>
        <taxon>Sporadotrichida</taxon>
        <taxon>Oxytrichidae</taxon>
        <taxon>Stylonychinae</taxon>
        <taxon>Stylonychia</taxon>
    </lineage>
</organism>
<sequence>MASQSNEEWEIICSDALLKGQKICQIPYYYQGSFLCQACSQLCKSDISGIKKTEHYFFPFQCQCQFIDGECLFKERIQDPVLTQEDIDLRQALVTGMDQAIDKLTTVDVKPNMLQQQRFSHSLEDSIEKVYLYEDELLQSICLSLIPQEVQETQEQVAQLKGLLKWFKSDFFTWCDQPKCTKCGSNKNVVGTGNGQPTAEERSDGHAGNVELYTCNKCNIPLRFPRYNHPLKLLETRTGRCGEWANAFTAVCRALGHEARFVLDWTDHVWTECYIKSTQRWTHLDSCENAFDTPLIYEGGWGKKLSYVIAFSKDEVVDVTKRYVLNKMMNRMRRTLVPESWLQQTIETMRDRMWAMQDNARKMELRLRFSQEQFQLLSGIKEVKEDENVPRQSGSMEWRQSRGEMGSSDSPAQIQQQQQHEQPQQKQQQQIQPQTQIQPQQKQTIQSVMKEKHDQQQQKQVEEQKYQSMVHEMTEQEKYDLQQKLKLDVKQLFQQMTLGCPNKNCNNKEFCGNANQSLKAQEATSRLQLVMQKIKSGQYKFCNSS</sequence>
<evidence type="ECO:0000256" key="1">
    <source>
        <dbReference type="ARBA" id="ARBA00009390"/>
    </source>
</evidence>
<dbReference type="Pfam" id="PF01841">
    <property type="entry name" value="Transglut_core"/>
    <property type="match status" value="1"/>
</dbReference>
<dbReference type="Gene3D" id="3.10.620.30">
    <property type="match status" value="1"/>
</dbReference>
<keyword evidence="2" id="KW-0479">Metal-binding</keyword>
<dbReference type="GO" id="GO:0000224">
    <property type="term" value="F:peptide-N4-(N-acetyl-beta-glucosaminyl)asparagine amidase activity"/>
    <property type="evidence" value="ECO:0007669"/>
    <property type="project" value="TreeGrafter"/>
</dbReference>
<dbReference type="GO" id="GO:0005634">
    <property type="term" value="C:nucleus"/>
    <property type="evidence" value="ECO:0007669"/>
    <property type="project" value="TreeGrafter"/>
</dbReference>
<feature type="domain" description="Transglutaminase-like" evidence="5">
    <location>
        <begin position="233"/>
        <end position="288"/>
    </location>
</feature>
<dbReference type="GO" id="GO:0005829">
    <property type="term" value="C:cytosol"/>
    <property type="evidence" value="ECO:0007669"/>
    <property type="project" value="TreeGrafter"/>
</dbReference>
<dbReference type="InParanoid" id="A0A078AV05"/>
<evidence type="ECO:0000313" key="7">
    <source>
        <dbReference type="Proteomes" id="UP000039865"/>
    </source>
</evidence>